<dbReference type="PANTHER" id="PTHR43280:SF2">
    <property type="entry name" value="HTH-TYPE TRANSCRIPTIONAL REGULATOR EXSA"/>
    <property type="match status" value="1"/>
</dbReference>
<dbReference type="OrthoDB" id="5342564at2"/>
<dbReference type="Pfam" id="PF12833">
    <property type="entry name" value="HTH_18"/>
    <property type="match status" value="1"/>
</dbReference>
<dbReference type="AlphaFoldDB" id="D5V3Z9"/>
<keyword evidence="6" id="KW-1185">Reference proteome</keyword>
<dbReference type="STRING" id="572480.Arnit_1168"/>
<dbReference type="InterPro" id="IPR054015">
    <property type="entry name" value="ExsA-like_N"/>
</dbReference>
<dbReference type="PROSITE" id="PS01124">
    <property type="entry name" value="HTH_ARAC_FAMILY_2"/>
    <property type="match status" value="1"/>
</dbReference>
<dbReference type="InterPro" id="IPR018062">
    <property type="entry name" value="HTH_AraC-typ_CS"/>
</dbReference>
<dbReference type="GO" id="GO:0043565">
    <property type="term" value="F:sequence-specific DNA binding"/>
    <property type="evidence" value="ECO:0007669"/>
    <property type="project" value="InterPro"/>
</dbReference>
<keyword evidence="1" id="KW-0805">Transcription regulation</keyword>
<reference evidence="5 6" key="1">
    <citation type="journal article" date="2010" name="Stand. Genomic Sci.">
        <title>Complete genome sequence of Arcobacter nitrofigilis type strain (CI).</title>
        <authorList>
            <person name="Pati A."/>
            <person name="Gronow S."/>
            <person name="Lapidus A."/>
            <person name="Copeland A."/>
            <person name="Glavina Del Rio T."/>
            <person name="Nolan M."/>
            <person name="Lucas S."/>
            <person name="Tice H."/>
            <person name="Cheng J.F."/>
            <person name="Han C."/>
            <person name="Chertkov O."/>
            <person name="Bruce D."/>
            <person name="Tapia R."/>
            <person name="Goodwin L."/>
            <person name="Pitluck S."/>
            <person name="Liolios K."/>
            <person name="Ivanova N."/>
            <person name="Mavromatis K."/>
            <person name="Chen A."/>
            <person name="Palaniappan K."/>
            <person name="Land M."/>
            <person name="Hauser L."/>
            <person name="Chang Y.J."/>
            <person name="Jeffries C.D."/>
            <person name="Detter J.C."/>
            <person name="Rohde M."/>
            <person name="Goker M."/>
            <person name="Bristow J."/>
            <person name="Eisen J.A."/>
            <person name="Markowitz V."/>
            <person name="Hugenholtz P."/>
            <person name="Klenk H.P."/>
            <person name="Kyrpides N.C."/>
        </authorList>
    </citation>
    <scope>NUCLEOTIDE SEQUENCE [LARGE SCALE GENOMIC DNA]</scope>
    <source>
        <strain evidence="6">ATCC 33309 / DSM 7299 / CCUG 15893 / LMG 7604 / NCTC 12251 / CI</strain>
    </source>
</reference>
<dbReference type="GO" id="GO:0003700">
    <property type="term" value="F:DNA-binding transcription factor activity"/>
    <property type="evidence" value="ECO:0007669"/>
    <property type="project" value="InterPro"/>
</dbReference>
<evidence type="ECO:0000256" key="3">
    <source>
        <dbReference type="ARBA" id="ARBA00023163"/>
    </source>
</evidence>
<proteinExistence type="predicted"/>
<dbReference type="PANTHER" id="PTHR43280">
    <property type="entry name" value="ARAC-FAMILY TRANSCRIPTIONAL REGULATOR"/>
    <property type="match status" value="1"/>
</dbReference>
<evidence type="ECO:0000256" key="1">
    <source>
        <dbReference type="ARBA" id="ARBA00023015"/>
    </source>
</evidence>
<evidence type="ECO:0000259" key="4">
    <source>
        <dbReference type="PROSITE" id="PS01124"/>
    </source>
</evidence>
<dbReference type="PROSITE" id="PS00041">
    <property type="entry name" value="HTH_ARAC_FAMILY_1"/>
    <property type="match status" value="1"/>
</dbReference>
<evidence type="ECO:0000313" key="5">
    <source>
        <dbReference type="EMBL" id="ADG92827.1"/>
    </source>
</evidence>
<dbReference type="KEGG" id="ant:Arnit_1168"/>
<dbReference type="InterPro" id="IPR009057">
    <property type="entry name" value="Homeodomain-like_sf"/>
</dbReference>
<feature type="domain" description="HTH araC/xylS-type" evidence="4">
    <location>
        <begin position="184"/>
        <end position="282"/>
    </location>
</feature>
<evidence type="ECO:0000313" key="6">
    <source>
        <dbReference type="Proteomes" id="UP000000939"/>
    </source>
</evidence>
<dbReference type="EMBL" id="CP001999">
    <property type="protein sequence ID" value="ADG92827.1"/>
    <property type="molecule type" value="Genomic_DNA"/>
</dbReference>
<dbReference type="Gene3D" id="1.10.10.60">
    <property type="entry name" value="Homeodomain-like"/>
    <property type="match status" value="1"/>
</dbReference>
<protein>
    <submittedName>
        <fullName evidence="5">Transcriptional regulator, AraC family</fullName>
    </submittedName>
</protein>
<dbReference type="Pfam" id="PF22200">
    <property type="entry name" value="ExsA_N"/>
    <property type="match status" value="1"/>
</dbReference>
<dbReference type="RefSeq" id="WP_013134972.1">
    <property type="nucleotide sequence ID" value="NC_014166.1"/>
</dbReference>
<keyword evidence="2" id="KW-0238">DNA-binding</keyword>
<keyword evidence="3" id="KW-0804">Transcription</keyword>
<dbReference type="InterPro" id="IPR018060">
    <property type="entry name" value="HTH_AraC"/>
</dbReference>
<organism evidence="5 6">
    <name type="scientific">Arcobacter nitrofigilis (strain ATCC 33309 / DSM 7299 / CCUG 15893 / LMG 7604 / NCTC 12251 / CI)</name>
    <name type="common">Campylobacter nitrofigilis</name>
    <dbReference type="NCBI Taxonomy" id="572480"/>
    <lineage>
        <taxon>Bacteria</taxon>
        <taxon>Pseudomonadati</taxon>
        <taxon>Campylobacterota</taxon>
        <taxon>Epsilonproteobacteria</taxon>
        <taxon>Campylobacterales</taxon>
        <taxon>Arcobacteraceae</taxon>
        <taxon>Arcobacter</taxon>
    </lineage>
</organism>
<dbReference type="SUPFAM" id="SSF46689">
    <property type="entry name" value="Homeodomain-like"/>
    <property type="match status" value="1"/>
</dbReference>
<accession>D5V3Z9</accession>
<dbReference type="eggNOG" id="COG2207">
    <property type="taxonomic scope" value="Bacteria"/>
</dbReference>
<gene>
    <name evidence="5" type="ordered locus">Arnit_1168</name>
</gene>
<dbReference type="SMART" id="SM00342">
    <property type="entry name" value="HTH_ARAC"/>
    <property type="match status" value="1"/>
</dbReference>
<evidence type="ECO:0000256" key="2">
    <source>
        <dbReference type="ARBA" id="ARBA00023125"/>
    </source>
</evidence>
<sequence>MIITLPHYIFENKESYQIINDDSVIVAKSTRYKKDKISLRNSMHLAILLINGGKILHLKDDVISIDTSDILFLSQGNYFMGETLGDKNNFEAILIYFDDEYVFNFIKRYNITIETLTQNGILSFKRDEFINNCAQTINQYFLTNIKNSLDLVKLKLDEIFLYSLSKDKEKFTAFLNKIVQTKSSRIKYILEENLDIINNIDDMCKLTRLNSKALRKEVNRLYNQNPKEWLDERRLSFAVTLLKNTQKSVSQIASSCGYSSVSWFIIQFKKYYKTTPLLYREQNL</sequence>
<dbReference type="Proteomes" id="UP000000939">
    <property type="component" value="Chromosome"/>
</dbReference>
<dbReference type="HOGENOM" id="CLU_073843_1_1_7"/>
<name>D5V3Z9_ARCNC</name>